<feature type="region of interest" description="Disordered" evidence="1">
    <location>
        <begin position="1"/>
        <end position="31"/>
    </location>
</feature>
<evidence type="ECO:0000313" key="2">
    <source>
        <dbReference type="Proteomes" id="UP000095287"/>
    </source>
</evidence>
<reference evidence="3" key="1">
    <citation type="submission" date="2016-11" db="UniProtKB">
        <authorList>
            <consortium name="WormBaseParasite"/>
        </authorList>
    </citation>
    <scope>IDENTIFICATION</scope>
</reference>
<dbReference type="Proteomes" id="UP000095287">
    <property type="component" value="Unplaced"/>
</dbReference>
<accession>A0A1I7Z8Y7</accession>
<organism evidence="2 3">
    <name type="scientific">Steinernema glaseri</name>
    <dbReference type="NCBI Taxonomy" id="37863"/>
    <lineage>
        <taxon>Eukaryota</taxon>
        <taxon>Metazoa</taxon>
        <taxon>Ecdysozoa</taxon>
        <taxon>Nematoda</taxon>
        <taxon>Chromadorea</taxon>
        <taxon>Rhabditida</taxon>
        <taxon>Tylenchina</taxon>
        <taxon>Panagrolaimomorpha</taxon>
        <taxon>Strongyloidoidea</taxon>
        <taxon>Steinernematidae</taxon>
        <taxon>Steinernema</taxon>
    </lineage>
</organism>
<dbReference type="WBParaSite" id="L893_g2405.t1">
    <property type="protein sequence ID" value="L893_g2405.t1"/>
    <property type="gene ID" value="L893_g2405"/>
</dbReference>
<dbReference type="AlphaFoldDB" id="A0A1I7Z8Y7"/>
<evidence type="ECO:0000313" key="3">
    <source>
        <dbReference type="WBParaSite" id="L893_g2405.t1"/>
    </source>
</evidence>
<keyword evidence="2" id="KW-1185">Reference proteome</keyword>
<name>A0A1I7Z8Y7_9BILA</name>
<evidence type="ECO:0000256" key="1">
    <source>
        <dbReference type="SAM" id="MobiDB-lite"/>
    </source>
</evidence>
<proteinExistence type="predicted"/>
<sequence length="87" mass="9761">MTCPELQAKTKSKEKRAIRTPPTLGEHPKTKGVHITRSPCCHSDRLSCLEKASECPVEGALFGFSENLRRHKGRVYRTNKCLVRPTG</sequence>
<protein>
    <submittedName>
        <fullName evidence="3">Uncharacterized protein</fullName>
    </submittedName>
</protein>